<dbReference type="RefSeq" id="XP_006824061.1">
    <property type="nucleotide sequence ID" value="XM_006823998.1"/>
</dbReference>
<evidence type="ECO:0000313" key="1">
    <source>
        <dbReference type="Proteomes" id="UP000694865"/>
    </source>
</evidence>
<name>A0ABM0MVM0_SACKO</name>
<reference evidence="2" key="1">
    <citation type="submission" date="2025-08" db="UniProtKB">
        <authorList>
            <consortium name="RefSeq"/>
        </authorList>
    </citation>
    <scope>IDENTIFICATION</scope>
    <source>
        <tissue evidence="2">Testes</tissue>
    </source>
</reference>
<organism evidence="1 2">
    <name type="scientific">Saccoglossus kowalevskii</name>
    <name type="common">Acorn worm</name>
    <dbReference type="NCBI Taxonomy" id="10224"/>
    <lineage>
        <taxon>Eukaryota</taxon>
        <taxon>Metazoa</taxon>
        <taxon>Hemichordata</taxon>
        <taxon>Enteropneusta</taxon>
        <taxon>Harrimaniidae</taxon>
        <taxon>Saccoglossus</taxon>
    </lineage>
</organism>
<evidence type="ECO:0000313" key="2">
    <source>
        <dbReference type="RefSeq" id="XP_006824061.1"/>
    </source>
</evidence>
<dbReference type="GeneID" id="100370585"/>
<accession>A0ABM0MVM0</accession>
<protein>
    <submittedName>
        <fullName evidence="2">Uncharacterized protein LOC100370585</fullName>
    </submittedName>
</protein>
<dbReference type="Proteomes" id="UP000694865">
    <property type="component" value="Unplaced"/>
</dbReference>
<keyword evidence="1" id="KW-1185">Reference proteome</keyword>
<proteinExistence type="predicted"/>
<gene>
    <name evidence="2" type="primary">LOC100370585</name>
</gene>
<sequence length="131" mass="14896">MATDLIKWLKKAPLPSPSEPNLLDPNNINDVEQCELSPEVIAVVNEEITSASRKRKRRNYQHYDENIRAKIGKYAVNNGVMNAARKSLKNLVGMLVKAVRGMKQTYLKCNSEWQRKCQHIADNKGTCQTAR</sequence>